<keyword evidence="11" id="KW-1185">Reference proteome</keyword>
<accession>A0A7H0SNK8</accession>
<dbReference type="GO" id="GO:0003677">
    <property type="term" value="F:DNA binding"/>
    <property type="evidence" value="ECO:0007669"/>
    <property type="project" value="UniProtKB-KW"/>
</dbReference>
<dbReference type="InterPro" id="IPR011545">
    <property type="entry name" value="DEAD/DEAH_box_helicase_dom"/>
</dbReference>
<feature type="domain" description="Helicase C-terminal" evidence="9">
    <location>
        <begin position="486"/>
        <end position="644"/>
    </location>
</feature>
<proteinExistence type="predicted"/>
<dbReference type="CDD" id="cd04488">
    <property type="entry name" value="RecG_wedge_OBF"/>
    <property type="match status" value="1"/>
</dbReference>
<dbReference type="Proteomes" id="UP000516320">
    <property type="component" value="Chromosome"/>
</dbReference>
<dbReference type="KEGG" id="cpoy:GP475_05350"/>
<sequence length="711" mass="78359">MLGWQDPRELIEVLPHKEAQAIQKNLGYRTVAELLEHYPRRYSRHGDIGDLEHATEGDTITFLGTVTSAQVLRTGRKTRLQLRVAHETRSLSVTYFQSSYAQRVLSEGAVVMFAGRLSFFRHAPQLVQPNFYILQPGPHSSARGGEGTGILKAIAAYGSSASHIKQQLLDREYLPIYPATAKLASWRIMAAIHHVLEKTPPIPEPLGTPPAGLPEFDAAIRGVHEPGEEGPDRYIERLKYHEALALALVMALRRADNQRRRAPQCPRKDGGRQEQLAQHLPFELTRGQRDVVSEISTDLATDTPMSRLLQGDVGSGKTVVALLAMLQVVDSGRQCALLAPTEVLATQHARSLLSLLNQCGVAASVVVLSGSMSTAAKRESLLAVISGQADIVVGTHALIQDGVEFFDLGLVVVDEQHRFGVEQRDRLRNQGRDDLIPHVLVMTATPIPRTIAMTVFGDLSISNLRELPRGRQLIQTTVVPVERTSWLARVDERIREEVAAGRQVYIVCPRIDNDGGVVDYYHAVTGPGGVFADLSVGLLHGRLSGEEKDLVMRRFHRGDLDILIATTVIEVGVDVPNATMMVIREAENFGISQLHQLRGRVGRGSHESLCLLLTEAEVGSPAHQRLLAVQSTTDGFLLAEEDLRFREEGDVLGTRQSGHTRSLKLLSLLSDVQIIQRTHKDAARLVKDDKSTALRLAAQDYHPDYGYLDKS</sequence>
<protein>
    <submittedName>
        <fullName evidence="10">DEAD/DEAH box helicase</fullName>
    </submittedName>
</protein>
<dbReference type="GO" id="GO:0006281">
    <property type="term" value="P:DNA repair"/>
    <property type="evidence" value="ECO:0007669"/>
    <property type="project" value="UniProtKB-KW"/>
</dbReference>
<reference evidence="10 11" key="1">
    <citation type="submission" date="2019-12" db="EMBL/GenBank/DDBJ databases">
        <title>Corynebacterium sp. nov., isolated from feces of the Anser Albifrons in China.</title>
        <authorList>
            <person name="Liu Q."/>
        </authorList>
    </citation>
    <scope>NUCLEOTIDE SEQUENCE [LARGE SCALE GENOMIC DNA]</scope>
    <source>
        <strain evidence="10 11">4H37-19</strain>
    </source>
</reference>
<dbReference type="Gene3D" id="3.40.50.300">
    <property type="entry name" value="P-loop containing nucleotide triphosphate hydrolases"/>
    <property type="match status" value="2"/>
</dbReference>
<dbReference type="InterPro" id="IPR047112">
    <property type="entry name" value="RecG/Mfd"/>
</dbReference>
<dbReference type="PANTHER" id="PTHR47964">
    <property type="entry name" value="ATP-DEPENDENT DNA HELICASE HOMOLOG RECG, CHLOROPLASTIC"/>
    <property type="match status" value="1"/>
</dbReference>
<dbReference type="GO" id="GO:0003678">
    <property type="term" value="F:DNA helicase activity"/>
    <property type="evidence" value="ECO:0007669"/>
    <property type="project" value="TreeGrafter"/>
</dbReference>
<evidence type="ECO:0000256" key="5">
    <source>
        <dbReference type="ARBA" id="ARBA00022840"/>
    </source>
</evidence>
<dbReference type="InterPro" id="IPR012340">
    <property type="entry name" value="NA-bd_OB-fold"/>
</dbReference>
<evidence type="ECO:0000256" key="3">
    <source>
        <dbReference type="ARBA" id="ARBA00022801"/>
    </source>
</evidence>
<feature type="domain" description="Helicase ATP-binding" evidence="8">
    <location>
        <begin position="298"/>
        <end position="464"/>
    </location>
</feature>
<dbReference type="SMART" id="SM00490">
    <property type="entry name" value="HELICc"/>
    <property type="match status" value="1"/>
</dbReference>
<dbReference type="Pfam" id="PF19833">
    <property type="entry name" value="RecG_dom3_C"/>
    <property type="match status" value="1"/>
</dbReference>
<dbReference type="SMART" id="SM00487">
    <property type="entry name" value="DEXDc"/>
    <property type="match status" value="1"/>
</dbReference>
<keyword evidence="6" id="KW-0238">DNA-binding</keyword>
<dbReference type="InterPro" id="IPR014001">
    <property type="entry name" value="Helicase_ATP-bd"/>
</dbReference>
<dbReference type="PANTHER" id="PTHR47964:SF1">
    <property type="entry name" value="ATP-DEPENDENT DNA HELICASE HOMOLOG RECG, CHLOROPLASTIC"/>
    <property type="match status" value="1"/>
</dbReference>
<evidence type="ECO:0000256" key="1">
    <source>
        <dbReference type="ARBA" id="ARBA00022741"/>
    </source>
</evidence>
<dbReference type="EMBL" id="CP046884">
    <property type="protein sequence ID" value="QNQ90133.1"/>
    <property type="molecule type" value="Genomic_DNA"/>
</dbReference>
<evidence type="ECO:0000259" key="8">
    <source>
        <dbReference type="PROSITE" id="PS51192"/>
    </source>
</evidence>
<evidence type="ECO:0000259" key="9">
    <source>
        <dbReference type="PROSITE" id="PS51194"/>
    </source>
</evidence>
<evidence type="ECO:0000256" key="2">
    <source>
        <dbReference type="ARBA" id="ARBA00022763"/>
    </source>
</evidence>
<dbReference type="AlphaFoldDB" id="A0A7H0SNK8"/>
<keyword evidence="4 10" id="KW-0347">Helicase</keyword>
<dbReference type="GO" id="GO:0005524">
    <property type="term" value="F:ATP binding"/>
    <property type="evidence" value="ECO:0007669"/>
    <property type="project" value="UniProtKB-KW"/>
</dbReference>
<keyword evidence="5" id="KW-0067">ATP-binding</keyword>
<evidence type="ECO:0000256" key="6">
    <source>
        <dbReference type="ARBA" id="ARBA00023125"/>
    </source>
</evidence>
<keyword evidence="7" id="KW-0234">DNA repair</keyword>
<evidence type="ECO:0000313" key="10">
    <source>
        <dbReference type="EMBL" id="QNQ90133.1"/>
    </source>
</evidence>
<dbReference type="InterPro" id="IPR045562">
    <property type="entry name" value="RecG_dom3_C"/>
</dbReference>
<name>A0A7H0SNK8_9CORY</name>
<evidence type="ECO:0000256" key="7">
    <source>
        <dbReference type="ARBA" id="ARBA00023204"/>
    </source>
</evidence>
<dbReference type="InterPro" id="IPR001650">
    <property type="entry name" value="Helicase_C-like"/>
</dbReference>
<dbReference type="RefSeq" id="WP_187975593.1">
    <property type="nucleotide sequence ID" value="NZ_CP046884.1"/>
</dbReference>
<dbReference type="GO" id="GO:0016787">
    <property type="term" value="F:hydrolase activity"/>
    <property type="evidence" value="ECO:0007669"/>
    <property type="project" value="UniProtKB-KW"/>
</dbReference>
<dbReference type="Gene3D" id="2.40.50.140">
    <property type="entry name" value="Nucleic acid-binding proteins"/>
    <property type="match status" value="1"/>
</dbReference>
<organism evidence="10 11">
    <name type="scientific">Corynebacterium poyangense</name>
    <dbReference type="NCBI Taxonomy" id="2684405"/>
    <lineage>
        <taxon>Bacteria</taxon>
        <taxon>Bacillati</taxon>
        <taxon>Actinomycetota</taxon>
        <taxon>Actinomycetes</taxon>
        <taxon>Mycobacteriales</taxon>
        <taxon>Corynebacteriaceae</taxon>
        <taxon>Corynebacterium</taxon>
    </lineage>
</organism>
<evidence type="ECO:0000313" key="11">
    <source>
        <dbReference type="Proteomes" id="UP000516320"/>
    </source>
</evidence>
<gene>
    <name evidence="10" type="ORF">GP475_05350</name>
</gene>
<dbReference type="InterPro" id="IPR027417">
    <property type="entry name" value="P-loop_NTPase"/>
</dbReference>
<evidence type="ECO:0000256" key="4">
    <source>
        <dbReference type="ARBA" id="ARBA00022806"/>
    </source>
</evidence>
<dbReference type="SUPFAM" id="SSF50249">
    <property type="entry name" value="Nucleic acid-binding proteins"/>
    <property type="match status" value="1"/>
</dbReference>
<dbReference type="CDD" id="cd17992">
    <property type="entry name" value="DEXHc_RecG"/>
    <property type="match status" value="1"/>
</dbReference>
<dbReference type="PROSITE" id="PS51192">
    <property type="entry name" value="HELICASE_ATP_BIND_1"/>
    <property type="match status" value="1"/>
</dbReference>
<keyword evidence="3" id="KW-0378">Hydrolase</keyword>
<dbReference type="SUPFAM" id="SSF52540">
    <property type="entry name" value="P-loop containing nucleoside triphosphate hydrolases"/>
    <property type="match status" value="2"/>
</dbReference>
<keyword evidence="2" id="KW-0227">DNA damage</keyword>
<dbReference type="Pfam" id="PF00270">
    <property type="entry name" value="DEAD"/>
    <property type="match status" value="1"/>
</dbReference>
<dbReference type="PROSITE" id="PS51194">
    <property type="entry name" value="HELICASE_CTER"/>
    <property type="match status" value="1"/>
</dbReference>
<keyword evidence="1" id="KW-0547">Nucleotide-binding</keyword>
<dbReference type="Pfam" id="PF00271">
    <property type="entry name" value="Helicase_C"/>
    <property type="match status" value="1"/>
</dbReference>